<organism evidence="2 3">
    <name type="scientific">Trichocoleus desertorum GB2-A4</name>
    <dbReference type="NCBI Taxonomy" id="2933944"/>
    <lineage>
        <taxon>Bacteria</taxon>
        <taxon>Bacillati</taxon>
        <taxon>Cyanobacteriota</taxon>
        <taxon>Cyanophyceae</taxon>
        <taxon>Leptolyngbyales</taxon>
        <taxon>Trichocoleusaceae</taxon>
        <taxon>Trichocoleus</taxon>
    </lineage>
</organism>
<keyword evidence="3" id="KW-1185">Reference proteome</keyword>
<evidence type="ECO:0000256" key="1">
    <source>
        <dbReference type="SAM" id="MobiDB-lite"/>
    </source>
</evidence>
<proteinExistence type="predicted"/>
<accession>A0ABV0J203</accession>
<comment type="caution">
    <text evidence="2">The sequence shown here is derived from an EMBL/GenBank/DDBJ whole genome shotgun (WGS) entry which is preliminary data.</text>
</comment>
<sequence>MVLKPVYCSDATGNIAIEISQEELRTILGQIESELYHSEVYRRVLAGLQTMLGETAGGAQTLVKAVSREAIRLAFRQFFKQYRAISASLKQEAGQDETVEAAEELPAAVSSATLESPIETSTPTTSTFTDENTTNENMVVVVEDALLESTAVEGVKSTPVEEQPFLLGMMGKPTKKLTKAELAAQKFAQEREESLRQVGQDIRAARQARSLSLHQLHSLTLVPIHQLQALEAGRIEQLPEDVYVRGFIRRIGNALGLDGNNLVAGIPAPDPVKSVLPSWYHPEAESGGLCLRPVHLYVGYAALMAGAVGGLTWLSHQHAPEAATDTTQVFPEQASITPSSRQQTPKTTPGLKASKIGAVAGPDIAPPEAFSN</sequence>
<dbReference type="Gene3D" id="1.10.260.40">
    <property type="entry name" value="lambda repressor-like DNA-binding domains"/>
    <property type="match status" value="1"/>
</dbReference>
<evidence type="ECO:0000313" key="2">
    <source>
        <dbReference type="EMBL" id="MEP0815803.1"/>
    </source>
</evidence>
<dbReference type="InterPro" id="IPR010982">
    <property type="entry name" value="Lambda_DNA-bd_dom_sf"/>
</dbReference>
<protein>
    <submittedName>
        <fullName evidence="2">Helix-turn-helix domain-containing protein</fullName>
    </submittedName>
</protein>
<name>A0ABV0J203_9CYAN</name>
<dbReference type="PANTHER" id="PTHR34475:SF1">
    <property type="entry name" value="CYTOSKELETON PROTEIN RODZ"/>
    <property type="match status" value="1"/>
</dbReference>
<feature type="region of interest" description="Disordered" evidence="1">
    <location>
        <begin position="332"/>
        <end position="372"/>
    </location>
</feature>
<dbReference type="Pfam" id="PF13413">
    <property type="entry name" value="HTH_25"/>
    <property type="match status" value="1"/>
</dbReference>
<feature type="region of interest" description="Disordered" evidence="1">
    <location>
        <begin position="108"/>
        <end position="135"/>
    </location>
</feature>
<dbReference type="InterPro" id="IPR050400">
    <property type="entry name" value="Bact_Cytoskel_RodZ"/>
</dbReference>
<evidence type="ECO:0000313" key="3">
    <source>
        <dbReference type="Proteomes" id="UP001464891"/>
    </source>
</evidence>
<dbReference type="Proteomes" id="UP001464891">
    <property type="component" value="Unassembled WGS sequence"/>
</dbReference>
<dbReference type="RefSeq" id="WP_190431339.1">
    <property type="nucleotide sequence ID" value="NZ_JAMPKM010000001.1"/>
</dbReference>
<feature type="compositionally biased region" description="Low complexity" evidence="1">
    <location>
        <begin position="113"/>
        <end position="135"/>
    </location>
</feature>
<feature type="compositionally biased region" description="Polar residues" evidence="1">
    <location>
        <begin position="332"/>
        <end position="347"/>
    </location>
</feature>
<gene>
    <name evidence="2" type="ORF">NC998_01695</name>
</gene>
<dbReference type="PANTHER" id="PTHR34475">
    <property type="match status" value="1"/>
</dbReference>
<reference evidence="2 3" key="1">
    <citation type="submission" date="2022-04" db="EMBL/GenBank/DDBJ databases">
        <title>Positive selection, recombination, and allopatry shape intraspecific diversity of widespread and dominant cyanobacteria.</title>
        <authorList>
            <person name="Wei J."/>
            <person name="Shu W."/>
            <person name="Hu C."/>
        </authorList>
    </citation>
    <scope>NUCLEOTIDE SEQUENCE [LARGE SCALE GENOMIC DNA]</scope>
    <source>
        <strain evidence="2 3">GB2-A4</strain>
    </source>
</reference>
<dbReference type="EMBL" id="JAMPKM010000001">
    <property type="protein sequence ID" value="MEP0815803.1"/>
    <property type="molecule type" value="Genomic_DNA"/>
</dbReference>